<dbReference type="EC" id="3.1.1.-" evidence="3"/>
<dbReference type="FunCoup" id="A0A316VCJ0">
    <property type="interactions" value="2"/>
</dbReference>
<dbReference type="EMBL" id="KZ819603">
    <property type="protein sequence ID" value="PWN35256.1"/>
    <property type="molecule type" value="Genomic_DNA"/>
</dbReference>
<dbReference type="InterPro" id="IPR029058">
    <property type="entry name" value="AB_hydrolase_fold"/>
</dbReference>
<dbReference type="PANTHER" id="PTHR11559">
    <property type="entry name" value="CARBOXYLESTERASE"/>
    <property type="match status" value="1"/>
</dbReference>
<feature type="non-terminal residue" evidence="5">
    <location>
        <position position="490"/>
    </location>
</feature>
<evidence type="ECO:0000256" key="2">
    <source>
        <dbReference type="ARBA" id="ARBA00022801"/>
    </source>
</evidence>
<protein>
    <recommendedName>
        <fullName evidence="3">Carboxylic ester hydrolase</fullName>
        <ecNumber evidence="3">3.1.1.-</ecNumber>
    </recommendedName>
</protein>
<dbReference type="InParanoid" id="A0A316VCJ0"/>
<evidence type="ECO:0000256" key="3">
    <source>
        <dbReference type="RuleBase" id="RU361235"/>
    </source>
</evidence>
<evidence type="ECO:0000313" key="5">
    <source>
        <dbReference type="EMBL" id="PWN35256.1"/>
    </source>
</evidence>
<reference evidence="5 6" key="1">
    <citation type="journal article" date="2018" name="Mol. Biol. Evol.">
        <title>Broad Genomic Sampling Reveals a Smut Pathogenic Ancestry of the Fungal Clade Ustilaginomycotina.</title>
        <authorList>
            <person name="Kijpornyongpan T."/>
            <person name="Mondo S.J."/>
            <person name="Barry K."/>
            <person name="Sandor L."/>
            <person name="Lee J."/>
            <person name="Lipzen A."/>
            <person name="Pangilinan J."/>
            <person name="LaButti K."/>
            <person name="Hainaut M."/>
            <person name="Henrissat B."/>
            <person name="Grigoriev I.V."/>
            <person name="Spatafora J.W."/>
            <person name="Aime M.C."/>
        </authorList>
    </citation>
    <scope>NUCLEOTIDE SEQUENCE [LARGE SCALE GENOMIC DNA]</scope>
    <source>
        <strain evidence="5 6">MCA 3882</strain>
    </source>
</reference>
<evidence type="ECO:0000256" key="1">
    <source>
        <dbReference type="ARBA" id="ARBA00005964"/>
    </source>
</evidence>
<organism evidence="5 6">
    <name type="scientific">Meira miltonrushii</name>
    <dbReference type="NCBI Taxonomy" id="1280837"/>
    <lineage>
        <taxon>Eukaryota</taxon>
        <taxon>Fungi</taxon>
        <taxon>Dikarya</taxon>
        <taxon>Basidiomycota</taxon>
        <taxon>Ustilaginomycotina</taxon>
        <taxon>Exobasidiomycetes</taxon>
        <taxon>Exobasidiales</taxon>
        <taxon>Brachybasidiaceae</taxon>
        <taxon>Meira</taxon>
    </lineage>
</organism>
<dbReference type="SUPFAM" id="SSF53474">
    <property type="entry name" value="alpha/beta-Hydrolases"/>
    <property type="match status" value="1"/>
</dbReference>
<dbReference type="RefSeq" id="XP_025355558.1">
    <property type="nucleotide sequence ID" value="XM_025495732.1"/>
</dbReference>
<dbReference type="InterPro" id="IPR050309">
    <property type="entry name" value="Type-B_Carboxylest/Lipase"/>
</dbReference>
<dbReference type="PROSITE" id="PS00122">
    <property type="entry name" value="CARBOXYLESTERASE_B_1"/>
    <property type="match status" value="1"/>
</dbReference>
<feature type="non-terminal residue" evidence="5">
    <location>
        <position position="1"/>
    </location>
</feature>
<dbReference type="GeneID" id="37017513"/>
<keyword evidence="6" id="KW-1185">Reference proteome</keyword>
<dbReference type="Gene3D" id="3.40.50.1820">
    <property type="entry name" value="alpha/beta hydrolase"/>
    <property type="match status" value="1"/>
</dbReference>
<dbReference type="InterPro" id="IPR002018">
    <property type="entry name" value="CarbesteraseB"/>
</dbReference>
<dbReference type="AlphaFoldDB" id="A0A316VCJ0"/>
<dbReference type="GO" id="GO:0016787">
    <property type="term" value="F:hydrolase activity"/>
    <property type="evidence" value="ECO:0007669"/>
    <property type="project" value="UniProtKB-KW"/>
</dbReference>
<evidence type="ECO:0000259" key="4">
    <source>
        <dbReference type="Pfam" id="PF00135"/>
    </source>
</evidence>
<proteinExistence type="inferred from homology"/>
<dbReference type="InterPro" id="IPR019826">
    <property type="entry name" value="Carboxylesterase_B_AS"/>
</dbReference>
<keyword evidence="2 3" id="KW-0378">Hydrolase</keyword>
<evidence type="ECO:0000313" key="6">
    <source>
        <dbReference type="Proteomes" id="UP000245771"/>
    </source>
</evidence>
<dbReference type="STRING" id="1280837.A0A316VCJ0"/>
<dbReference type="Pfam" id="PF00135">
    <property type="entry name" value="COesterase"/>
    <property type="match status" value="1"/>
</dbReference>
<name>A0A316VCJ0_9BASI</name>
<sequence>TTLLLVSSTASPSYFMQANGNAITHTQTQGVFIGNRLQSSQVDEYLNVPFAQPPVGNLRFAKTQTIKPYTDASPRNATVPGPICIQPSSGDSTTSQVQSEDCLQLNIYKPSNVGSGRHLPVMVWLYGGSWQEGSINQARINATNFVKRSMELEEPVIWVAANYRLGAFGFLPGQAIIDAQRSGQAVLNAGIWDQREALLWIQRNIEAFGGDPSRVILYGESAGAANVGHHLMADKGKGSVGLFRGAIQESGNAATGRRLPSNHPDAEAVYQYVLKGAGCSDSTSSSEQIACLKQKSTKEITAGNNLVLANSYIAYQPTLDNYFVQEYPSLQWAKQQYLRVPFITGDNLDEGTEFPYPTTVTNDEDFKKAQVFAIGQSIEPIFDQILKTWSSDPRQGEPYRPDYFGVSSSDTFYPPNGTNQYKRQASMFQDIYFEAGRHLQLRAAVQAKVPSWSYRFAQASPVGVGMDAGVAKASMGVQHEAEIPFVFANP</sequence>
<accession>A0A316VCJ0</accession>
<gene>
    <name evidence="5" type="ORF">FA14DRAFT_105148</name>
</gene>
<dbReference type="Proteomes" id="UP000245771">
    <property type="component" value="Unassembled WGS sequence"/>
</dbReference>
<feature type="domain" description="Carboxylesterase type B" evidence="4">
    <location>
        <begin position="26"/>
        <end position="490"/>
    </location>
</feature>
<comment type="similarity">
    <text evidence="1 3">Belongs to the type-B carboxylesterase/lipase family.</text>
</comment>
<dbReference type="OrthoDB" id="408631at2759"/>